<keyword evidence="4" id="KW-0813">Transport</keyword>
<name>A0A1X7UMR1_AMPQE</name>
<accession>A0A1X7UMR1</accession>
<dbReference type="KEGG" id="aqu:100637256"/>
<protein>
    <recommendedName>
        <fullName evidence="8">MD-2-related lipid-recognition domain-containing protein</fullName>
    </recommendedName>
</protein>
<dbReference type="InterPro" id="IPR039670">
    <property type="entry name" value="NPC2-like"/>
</dbReference>
<evidence type="ECO:0000256" key="1">
    <source>
        <dbReference type="ARBA" id="ARBA00002053"/>
    </source>
</evidence>
<evidence type="ECO:0000256" key="7">
    <source>
        <dbReference type="SAM" id="SignalP"/>
    </source>
</evidence>
<dbReference type="SMART" id="SM00737">
    <property type="entry name" value="ML"/>
    <property type="match status" value="1"/>
</dbReference>
<dbReference type="GO" id="GO:0032934">
    <property type="term" value="F:sterol binding"/>
    <property type="evidence" value="ECO:0007669"/>
    <property type="project" value="InterPro"/>
</dbReference>
<sequence length="168" mass="17996">MKGFLLYFAVSLAIATTITGRSLIKIVDFQPPVNGPEKLRDESPVKNCTKPGGPMKVTKILVSPTTLKAGQPINVQASYTLDMLIQDGDLKIDINLAGDQESLDLGLCDAFTIVGIKCPLVQTQSGFFNVTQTIPAEAPVGHYTANITASTKTGVEFLCVTLDFMMEG</sequence>
<dbReference type="Pfam" id="PF02221">
    <property type="entry name" value="E1_DerP2_DerF2"/>
    <property type="match status" value="1"/>
</dbReference>
<evidence type="ECO:0000256" key="6">
    <source>
        <dbReference type="ARBA" id="ARBA00023055"/>
    </source>
</evidence>
<reference evidence="10" key="1">
    <citation type="journal article" date="2010" name="Nature">
        <title>The Amphimedon queenslandica genome and the evolution of animal complexity.</title>
        <authorList>
            <person name="Srivastava M."/>
            <person name="Simakov O."/>
            <person name="Chapman J."/>
            <person name="Fahey B."/>
            <person name="Gauthier M.E."/>
            <person name="Mitros T."/>
            <person name="Richards G.S."/>
            <person name="Conaco C."/>
            <person name="Dacre M."/>
            <person name="Hellsten U."/>
            <person name="Larroux C."/>
            <person name="Putnam N.H."/>
            <person name="Stanke M."/>
            <person name="Adamska M."/>
            <person name="Darling A."/>
            <person name="Degnan S.M."/>
            <person name="Oakley T.H."/>
            <person name="Plachetzki D.C."/>
            <person name="Zhai Y."/>
            <person name="Adamski M."/>
            <person name="Calcino A."/>
            <person name="Cummins S.F."/>
            <person name="Goodstein D.M."/>
            <person name="Harris C."/>
            <person name="Jackson D.J."/>
            <person name="Leys S.P."/>
            <person name="Shu S."/>
            <person name="Woodcroft B.J."/>
            <person name="Vervoort M."/>
            <person name="Kosik K.S."/>
            <person name="Manning G."/>
            <person name="Degnan B.M."/>
            <person name="Rokhsar D.S."/>
        </authorList>
    </citation>
    <scope>NUCLEOTIDE SEQUENCE [LARGE SCALE GENOMIC DNA]</scope>
</reference>
<evidence type="ECO:0000313" key="9">
    <source>
        <dbReference type="EnsemblMetazoa" id="Aqu2.1.28941_001"/>
    </source>
</evidence>
<dbReference type="AlphaFoldDB" id="A0A1X7UMR1"/>
<evidence type="ECO:0000313" key="10">
    <source>
        <dbReference type="Proteomes" id="UP000007879"/>
    </source>
</evidence>
<keyword evidence="10" id="KW-1185">Reference proteome</keyword>
<dbReference type="InterPro" id="IPR003172">
    <property type="entry name" value="ML_dom"/>
</dbReference>
<reference evidence="9" key="2">
    <citation type="submission" date="2017-05" db="UniProtKB">
        <authorList>
            <consortium name="EnsemblMetazoa"/>
        </authorList>
    </citation>
    <scope>IDENTIFICATION</scope>
</reference>
<comment type="similarity">
    <text evidence="2">Belongs to the NPC2 family.</text>
</comment>
<keyword evidence="5 7" id="KW-0732">Signal</keyword>
<evidence type="ECO:0000259" key="8">
    <source>
        <dbReference type="SMART" id="SM00737"/>
    </source>
</evidence>
<dbReference type="EnsemblMetazoa" id="Aqu2.1.28941_001">
    <property type="protein sequence ID" value="Aqu2.1.28941_001"/>
    <property type="gene ID" value="Aqu2.1.28941"/>
</dbReference>
<feature type="chain" id="PRO_5010889208" description="MD-2-related lipid-recognition domain-containing protein" evidence="7">
    <location>
        <begin position="21"/>
        <end position="168"/>
    </location>
</feature>
<dbReference type="SUPFAM" id="SSF81296">
    <property type="entry name" value="E set domains"/>
    <property type="match status" value="1"/>
</dbReference>
<dbReference type="InParanoid" id="A0A1X7UMR1"/>
<dbReference type="InterPro" id="IPR014756">
    <property type="entry name" value="Ig_E-set"/>
</dbReference>
<dbReference type="PANTHER" id="PTHR11306">
    <property type="entry name" value="NIEMANN PICK TYPE C2 PROTEIN NPC2-RELATED"/>
    <property type="match status" value="1"/>
</dbReference>
<comment type="function">
    <text evidence="1">Catalyzes the intermembrane transfer of phosphatidylglycerol and phosphatidylinositol.</text>
</comment>
<dbReference type="GO" id="GO:0015918">
    <property type="term" value="P:sterol transport"/>
    <property type="evidence" value="ECO:0007669"/>
    <property type="project" value="InterPro"/>
</dbReference>
<feature type="signal peptide" evidence="7">
    <location>
        <begin position="1"/>
        <end position="20"/>
    </location>
</feature>
<dbReference type="EnsemblMetazoa" id="XM_003387294.3">
    <property type="protein sequence ID" value="XP_003387342.1"/>
    <property type="gene ID" value="LOC100637256"/>
</dbReference>
<gene>
    <name evidence="9" type="primary">100637256</name>
</gene>
<evidence type="ECO:0000256" key="2">
    <source>
        <dbReference type="ARBA" id="ARBA00006370"/>
    </source>
</evidence>
<comment type="subunit">
    <text evidence="3">Monomer.</text>
</comment>
<evidence type="ECO:0000256" key="3">
    <source>
        <dbReference type="ARBA" id="ARBA00011245"/>
    </source>
</evidence>
<dbReference type="Gene3D" id="2.60.40.770">
    <property type="match status" value="1"/>
</dbReference>
<dbReference type="OrthoDB" id="6409159at2759"/>
<evidence type="ECO:0000256" key="4">
    <source>
        <dbReference type="ARBA" id="ARBA00022448"/>
    </source>
</evidence>
<dbReference type="PANTHER" id="PTHR11306:SF0">
    <property type="entry name" value="PHOSPHATIDYLGLYCEROL_PHOSPHATIDYLINOSITOL TRANSFER PROTEIN"/>
    <property type="match status" value="1"/>
</dbReference>
<proteinExistence type="inferred from homology"/>
<dbReference type="Proteomes" id="UP000007879">
    <property type="component" value="Unassembled WGS sequence"/>
</dbReference>
<organism evidence="9">
    <name type="scientific">Amphimedon queenslandica</name>
    <name type="common">Sponge</name>
    <dbReference type="NCBI Taxonomy" id="400682"/>
    <lineage>
        <taxon>Eukaryota</taxon>
        <taxon>Metazoa</taxon>
        <taxon>Porifera</taxon>
        <taxon>Demospongiae</taxon>
        <taxon>Heteroscleromorpha</taxon>
        <taxon>Haplosclerida</taxon>
        <taxon>Niphatidae</taxon>
        <taxon>Amphimedon</taxon>
    </lineage>
</organism>
<keyword evidence="6" id="KW-0445">Lipid transport</keyword>
<evidence type="ECO:0000256" key="5">
    <source>
        <dbReference type="ARBA" id="ARBA00022729"/>
    </source>
</evidence>
<feature type="domain" description="MD-2-related lipid-recognition" evidence="8">
    <location>
        <begin position="45"/>
        <end position="164"/>
    </location>
</feature>